<keyword evidence="3" id="KW-0804">Transcription</keyword>
<sequence>MIHNEIINSIMLWIDDNVDKPLKISDIAERAGYSKWHLQRVFHRMTEQTIASYIRNKKLESAAKDLITKNETIADIAYNYGYDSQQSFTRSFKKKYNIPPGCWRRHFNTIE</sequence>
<evidence type="ECO:0000256" key="3">
    <source>
        <dbReference type="ARBA" id="ARBA00023163"/>
    </source>
</evidence>
<organism evidence="5 6">
    <name type="scientific">Yersinia frederiksenii</name>
    <dbReference type="NCBI Taxonomy" id="29484"/>
    <lineage>
        <taxon>Bacteria</taxon>
        <taxon>Pseudomonadati</taxon>
        <taxon>Pseudomonadota</taxon>
        <taxon>Gammaproteobacteria</taxon>
        <taxon>Enterobacterales</taxon>
        <taxon>Yersiniaceae</taxon>
        <taxon>Yersinia</taxon>
    </lineage>
</organism>
<dbReference type="InterPro" id="IPR018060">
    <property type="entry name" value="HTH_AraC"/>
</dbReference>
<dbReference type="SUPFAM" id="SSF46689">
    <property type="entry name" value="Homeodomain-like"/>
    <property type="match status" value="2"/>
</dbReference>
<dbReference type="InterPro" id="IPR050959">
    <property type="entry name" value="MarA-like"/>
</dbReference>
<evidence type="ECO:0000259" key="4">
    <source>
        <dbReference type="PROSITE" id="PS01124"/>
    </source>
</evidence>
<dbReference type="AlphaFoldDB" id="A0A380PQS6"/>
<evidence type="ECO:0000256" key="1">
    <source>
        <dbReference type="ARBA" id="ARBA00023015"/>
    </source>
</evidence>
<dbReference type="SMART" id="SM00342">
    <property type="entry name" value="HTH_ARAC"/>
    <property type="match status" value="1"/>
</dbReference>
<dbReference type="GeneID" id="57907026"/>
<keyword evidence="2" id="KW-0238">DNA-binding</keyword>
<dbReference type="InterPro" id="IPR020449">
    <property type="entry name" value="Tscrpt_reg_AraC-type_HTH"/>
</dbReference>
<dbReference type="GO" id="GO:0043565">
    <property type="term" value="F:sequence-specific DNA binding"/>
    <property type="evidence" value="ECO:0007669"/>
    <property type="project" value="InterPro"/>
</dbReference>
<protein>
    <submittedName>
        <fullName evidence="5">Putative right origin-binding protein</fullName>
    </submittedName>
</protein>
<dbReference type="Pfam" id="PF12833">
    <property type="entry name" value="HTH_18"/>
    <property type="match status" value="1"/>
</dbReference>
<reference evidence="5 6" key="1">
    <citation type="submission" date="2018-06" db="EMBL/GenBank/DDBJ databases">
        <authorList>
            <consortium name="Pathogen Informatics"/>
            <person name="Doyle S."/>
        </authorList>
    </citation>
    <scope>NUCLEOTIDE SEQUENCE [LARGE SCALE GENOMIC DNA]</scope>
    <source>
        <strain evidence="5 6">NCTC11470</strain>
    </source>
</reference>
<dbReference type="PANTHER" id="PTHR47504:SF2">
    <property type="entry name" value="REGULATORY PROTEIN SOXS"/>
    <property type="match status" value="1"/>
</dbReference>
<gene>
    <name evidence="5" type="primary">rob_2</name>
    <name evidence="5" type="ORF">NCTC11470_00752</name>
</gene>
<dbReference type="PRINTS" id="PR00032">
    <property type="entry name" value="HTHARAC"/>
</dbReference>
<dbReference type="Proteomes" id="UP000254835">
    <property type="component" value="Unassembled WGS sequence"/>
</dbReference>
<proteinExistence type="predicted"/>
<feature type="domain" description="HTH araC/xylS-type" evidence="4">
    <location>
        <begin position="8"/>
        <end position="106"/>
    </location>
</feature>
<accession>A0A380PQS6</accession>
<dbReference type="PANTHER" id="PTHR47504">
    <property type="entry name" value="RIGHT ORIGIN-BINDING PROTEIN"/>
    <property type="match status" value="1"/>
</dbReference>
<dbReference type="Gene3D" id="1.10.10.60">
    <property type="entry name" value="Homeodomain-like"/>
    <property type="match status" value="2"/>
</dbReference>
<dbReference type="PROSITE" id="PS00041">
    <property type="entry name" value="HTH_ARAC_FAMILY_1"/>
    <property type="match status" value="1"/>
</dbReference>
<dbReference type="PROSITE" id="PS01124">
    <property type="entry name" value="HTH_ARAC_FAMILY_2"/>
    <property type="match status" value="1"/>
</dbReference>
<dbReference type="OrthoDB" id="282744at2"/>
<keyword evidence="1" id="KW-0805">Transcription regulation</keyword>
<name>A0A380PQS6_YERFR</name>
<evidence type="ECO:0000256" key="2">
    <source>
        <dbReference type="ARBA" id="ARBA00023125"/>
    </source>
</evidence>
<evidence type="ECO:0000313" key="6">
    <source>
        <dbReference type="Proteomes" id="UP000254835"/>
    </source>
</evidence>
<dbReference type="GO" id="GO:0003700">
    <property type="term" value="F:DNA-binding transcription factor activity"/>
    <property type="evidence" value="ECO:0007669"/>
    <property type="project" value="InterPro"/>
</dbReference>
<evidence type="ECO:0000313" key="5">
    <source>
        <dbReference type="EMBL" id="SUP75733.1"/>
    </source>
</evidence>
<dbReference type="InterPro" id="IPR009057">
    <property type="entry name" value="Homeodomain-like_sf"/>
</dbReference>
<dbReference type="EMBL" id="UHJA01000001">
    <property type="protein sequence ID" value="SUP75733.1"/>
    <property type="molecule type" value="Genomic_DNA"/>
</dbReference>
<dbReference type="InterPro" id="IPR018062">
    <property type="entry name" value="HTH_AraC-typ_CS"/>
</dbReference>
<dbReference type="RefSeq" id="WP_032910890.1">
    <property type="nucleotide sequence ID" value="NZ_CP023964.1"/>
</dbReference>